<evidence type="ECO:0000313" key="3">
    <source>
        <dbReference type="EMBL" id="KRK59717.1"/>
    </source>
</evidence>
<dbReference type="STRING" id="525309.HMPREF0494_0695"/>
<keyword evidence="5" id="KW-1185">Reference proteome</keyword>
<organism evidence="2 4">
    <name type="scientific">Limosilactobacillus antri DSM 16041</name>
    <dbReference type="NCBI Taxonomy" id="525309"/>
    <lineage>
        <taxon>Bacteria</taxon>
        <taxon>Bacillati</taxon>
        <taxon>Bacillota</taxon>
        <taxon>Bacilli</taxon>
        <taxon>Lactobacillales</taxon>
        <taxon>Lactobacillaceae</taxon>
        <taxon>Limosilactobacillus</taxon>
    </lineage>
</organism>
<evidence type="ECO:0000313" key="2">
    <source>
        <dbReference type="EMBL" id="EEW54156.1"/>
    </source>
</evidence>
<gene>
    <name evidence="3" type="ORF">FC31_GL000406</name>
    <name evidence="2" type="ORF">HMPREF0494_0695</name>
</gene>
<dbReference type="EMBL" id="AZDK01000014">
    <property type="protein sequence ID" value="KRK59717.1"/>
    <property type="molecule type" value="Genomic_DNA"/>
</dbReference>
<reference evidence="3 5" key="2">
    <citation type="journal article" date="2015" name="Genome Announc.">
        <title>Expanding the biotechnology potential of lactobacilli through comparative genomics of 213 strains and associated genera.</title>
        <authorList>
            <person name="Sun Z."/>
            <person name="Harris H.M."/>
            <person name="McCann A."/>
            <person name="Guo C."/>
            <person name="Argimon S."/>
            <person name="Zhang W."/>
            <person name="Yang X."/>
            <person name="Jeffery I.B."/>
            <person name="Cooney J.C."/>
            <person name="Kagawa T.F."/>
            <person name="Liu W."/>
            <person name="Song Y."/>
            <person name="Salvetti E."/>
            <person name="Wrobel A."/>
            <person name="Rasinkangas P."/>
            <person name="Parkhill J."/>
            <person name="Rea M.C."/>
            <person name="O'Sullivan O."/>
            <person name="Ritari J."/>
            <person name="Douillard F.P."/>
            <person name="Paul Ross R."/>
            <person name="Yang R."/>
            <person name="Briner A.E."/>
            <person name="Felis G.E."/>
            <person name="de Vos W.M."/>
            <person name="Barrangou R."/>
            <person name="Klaenhammer T.R."/>
            <person name="Caufield P.W."/>
            <person name="Cui Y."/>
            <person name="Zhang H."/>
            <person name="O'Toole P.W."/>
        </authorList>
    </citation>
    <scope>NUCLEOTIDE SEQUENCE [LARGE SCALE GENOMIC DNA]</scope>
    <source>
        <strain evidence="3 5">DSM 16041</strain>
    </source>
</reference>
<evidence type="ECO:0000313" key="5">
    <source>
        <dbReference type="Proteomes" id="UP000051883"/>
    </source>
</evidence>
<accession>C8P5V1</accession>
<dbReference type="Proteomes" id="UP000051883">
    <property type="component" value="Unassembled WGS sequence"/>
</dbReference>
<protein>
    <submittedName>
        <fullName evidence="2">Uncharacterized protein</fullName>
    </submittedName>
</protein>
<dbReference type="eggNOG" id="ENOG50316IA">
    <property type="taxonomic scope" value="Bacteria"/>
</dbReference>
<dbReference type="Proteomes" id="UP000003675">
    <property type="component" value="Unassembled WGS sequence"/>
</dbReference>
<dbReference type="HOGENOM" id="CLU_1426317_0_0_9"/>
<name>C8P5V1_9LACO</name>
<comment type="caution">
    <text evidence="2">The sequence shown here is derived from an EMBL/GenBank/DDBJ whole genome shotgun (WGS) entry which is preliminary data.</text>
</comment>
<dbReference type="AlphaFoldDB" id="C8P5V1"/>
<dbReference type="RefSeq" id="WP_007123998.1">
    <property type="nucleotide sequence ID" value="NZ_AZDK01000014.1"/>
</dbReference>
<evidence type="ECO:0000256" key="1">
    <source>
        <dbReference type="SAM" id="MobiDB-lite"/>
    </source>
</evidence>
<evidence type="ECO:0000313" key="4">
    <source>
        <dbReference type="Proteomes" id="UP000003675"/>
    </source>
</evidence>
<feature type="compositionally biased region" description="Low complexity" evidence="1">
    <location>
        <begin position="51"/>
        <end position="69"/>
    </location>
</feature>
<dbReference type="EMBL" id="ACLL01000017">
    <property type="protein sequence ID" value="EEW54156.1"/>
    <property type="molecule type" value="Genomic_DNA"/>
</dbReference>
<proteinExistence type="predicted"/>
<reference evidence="2 4" key="1">
    <citation type="submission" date="2009-09" db="EMBL/GenBank/DDBJ databases">
        <authorList>
            <person name="Qin X."/>
            <person name="Bachman B."/>
            <person name="Battles P."/>
            <person name="Bell A."/>
            <person name="Bess C."/>
            <person name="Bickham C."/>
            <person name="Chaboub L."/>
            <person name="Chen D."/>
            <person name="Coyle M."/>
            <person name="Deiros D.R."/>
            <person name="Dinh H."/>
            <person name="Forbes L."/>
            <person name="Fowler G."/>
            <person name="Francisco L."/>
            <person name="Fu Q."/>
            <person name="Gubbala S."/>
            <person name="Hale W."/>
            <person name="Han Y."/>
            <person name="Hemphill L."/>
            <person name="Highlander S.K."/>
            <person name="Hirani K."/>
            <person name="Hogues M."/>
            <person name="Jackson L."/>
            <person name="Jakkamsetti A."/>
            <person name="Javaid M."/>
            <person name="Jiang H."/>
            <person name="Korchina V."/>
            <person name="Kovar C."/>
            <person name="Lara F."/>
            <person name="Lee S."/>
            <person name="Mata R."/>
            <person name="Mathew T."/>
            <person name="Moen C."/>
            <person name="Morales K."/>
            <person name="Munidasa M."/>
            <person name="Nazareth L."/>
            <person name="Ngo R."/>
            <person name="Nguyen L."/>
            <person name="Okwuonu G."/>
            <person name="Ongeri F."/>
            <person name="Patil S."/>
            <person name="Petrosino J."/>
            <person name="Pham C."/>
            <person name="Pham P."/>
            <person name="Pu L.-L."/>
            <person name="Puazo M."/>
            <person name="Raj R."/>
            <person name="Reid J."/>
            <person name="Rouhana J."/>
            <person name="Saada N."/>
            <person name="Shang Y."/>
            <person name="Simmons D."/>
            <person name="Thornton R."/>
            <person name="Warren J."/>
            <person name="Weissenberger G."/>
            <person name="Zhang J."/>
            <person name="Zhang L."/>
            <person name="Zhou C."/>
            <person name="Zhu D."/>
            <person name="Muzny D."/>
            <person name="Worley K."/>
            <person name="Gibbs R."/>
        </authorList>
    </citation>
    <scope>NUCLEOTIDE SEQUENCE [LARGE SCALE GENOMIC DNA]</scope>
    <source>
        <strain evidence="2 4">DSM 16041</strain>
    </source>
</reference>
<sequence length="190" mass="20247">MNRNKKLVIGLAVVALGLGVILSFMLGQQSNAHQSAAVSSQPVRESRSARSQQSTAPGQQSSSSQPATAQFSDEDYQLMAFLKLVDEDGSGAAEKQLVSLDKLHGGDDEITMWNDLGDGHSIGFGAHTTAMRVKGDQVEVTFDDETPSGMGHGNGHRTYSKAELAQEFAGRTGQVKQAVANLQQYASHDN</sequence>
<feature type="region of interest" description="Disordered" evidence="1">
    <location>
        <begin position="36"/>
        <end position="69"/>
    </location>
</feature>
<dbReference type="PATRIC" id="fig|525309.8.peg.416"/>